<feature type="region of interest" description="Disordered" evidence="1">
    <location>
        <begin position="272"/>
        <end position="294"/>
    </location>
</feature>
<evidence type="ECO:0000256" key="1">
    <source>
        <dbReference type="SAM" id="MobiDB-lite"/>
    </source>
</evidence>
<gene>
    <name evidence="2" type="ORF">Slati_2962900</name>
</gene>
<sequence length="294" mass="33848">MTCTSKANTNELISLSSAWQVYQRMWEKLISRKGVNSSKTIVETSKKYNRVWMLEGSKPEDVREWYDFGALASVHTMSPSFPEISKLPEWISGAVYDSWQKNPHLKRDDILELKFISAAPETAGKGSHPAFHIIKLQRPDMVAFNKIKTATGEAPLVSAIIEDDISTRRAWGLWVCLTVMDKVKYPFKIFLNKLNGSFLLNSMTGKSTKFAESMFEKKRMLIWENKLPATDVTRMKTCNMLHVGQWHNHVCPSCKKQEKPLFGTKIRVTQKKLEPKQDKGKRKIFTERSKTLRM</sequence>
<organism evidence="2">
    <name type="scientific">Sesamum latifolium</name>
    <dbReference type="NCBI Taxonomy" id="2727402"/>
    <lineage>
        <taxon>Eukaryota</taxon>
        <taxon>Viridiplantae</taxon>
        <taxon>Streptophyta</taxon>
        <taxon>Embryophyta</taxon>
        <taxon>Tracheophyta</taxon>
        <taxon>Spermatophyta</taxon>
        <taxon>Magnoliopsida</taxon>
        <taxon>eudicotyledons</taxon>
        <taxon>Gunneridae</taxon>
        <taxon>Pentapetalae</taxon>
        <taxon>asterids</taxon>
        <taxon>lamiids</taxon>
        <taxon>Lamiales</taxon>
        <taxon>Pedaliaceae</taxon>
        <taxon>Sesamum</taxon>
    </lineage>
</organism>
<protein>
    <recommendedName>
        <fullName evidence="3">START domain-containing protein</fullName>
    </recommendedName>
</protein>
<evidence type="ECO:0008006" key="3">
    <source>
        <dbReference type="Google" id="ProtNLM"/>
    </source>
</evidence>
<reference evidence="2" key="2">
    <citation type="journal article" date="2024" name="Plant">
        <title>Genomic evolution and insights into agronomic trait innovations of Sesamum species.</title>
        <authorList>
            <person name="Miao H."/>
            <person name="Wang L."/>
            <person name="Qu L."/>
            <person name="Liu H."/>
            <person name="Sun Y."/>
            <person name="Le M."/>
            <person name="Wang Q."/>
            <person name="Wei S."/>
            <person name="Zheng Y."/>
            <person name="Lin W."/>
            <person name="Duan Y."/>
            <person name="Cao H."/>
            <person name="Xiong S."/>
            <person name="Wang X."/>
            <person name="Wei L."/>
            <person name="Li C."/>
            <person name="Ma Q."/>
            <person name="Ju M."/>
            <person name="Zhao R."/>
            <person name="Li G."/>
            <person name="Mu C."/>
            <person name="Tian Q."/>
            <person name="Mei H."/>
            <person name="Zhang T."/>
            <person name="Gao T."/>
            <person name="Zhang H."/>
        </authorList>
    </citation>
    <scope>NUCLEOTIDE SEQUENCE</scope>
    <source>
        <strain evidence="2">KEN1</strain>
    </source>
</reference>
<name>A0AAW2VF19_9LAMI</name>
<dbReference type="EMBL" id="JACGWN010000010">
    <property type="protein sequence ID" value="KAL0427881.1"/>
    <property type="molecule type" value="Genomic_DNA"/>
</dbReference>
<dbReference type="AlphaFoldDB" id="A0AAW2VF19"/>
<proteinExistence type="predicted"/>
<evidence type="ECO:0000313" key="2">
    <source>
        <dbReference type="EMBL" id="KAL0427881.1"/>
    </source>
</evidence>
<comment type="caution">
    <text evidence="2">The sequence shown here is derived from an EMBL/GenBank/DDBJ whole genome shotgun (WGS) entry which is preliminary data.</text>
</comment>
<reference evidence="2" key="1">
    <citation type="submission" date="2020-06" db="EMBL/GenBank/DDBJ databases">
        <authorList>
            <person name="Li T."/>
            <person name="Hu X."/>
            <person name="Zhang T."/>
            <person name="Song X."/>
            <person name="Zhang H."/>
            <person name="Dai N."/>
            <person name="Sheng W."/>
            <person name="Hou X."/>
            <person name="Wei L."/>
        </authorList>
    </citation>
    <scope>NUCLEOTIDE SEQUENCE</scope>
    <source>
        <strain evidence="2">KEN1</strain>
        <tissue evidence="2">Leaf</tissue>
    </source>
</reference>
<accession>A0AAW2VF19</accession>